<dbReference type="Proteomes" id="UP000027180">
    <property type="component" value="Plasmid pRetIE4771b"/>
</dbReference>
<dbReference type="AlphaFoldDB" id="A0A060IDH5"/>
<dbReference type="RefSeq" id="WP_186007926.1">
    <property type="nucleotide sequence ID" value="NZ_CP006988.1"/>
</dbReference>
<gene>
    <name evidence="1" type="ORF">IE4771_PB00031</name>
</gene>
<proteinExistence type="predicted"/>
<evidence type="ECO:0000313" key="2">
    <source>
        <dbReference type="Proteomes" id="UP000027180"/>
    </source>
</evidence>
<keyword evidence="1" id="KW-0614">Plasmid</keyword>
<geneLocation type="plasmid" evidence="1 2">
    <name>pRetIE4771b</name>
</geneLocation>
<accession>A0A060IDH5</accession>
<protein>
    <submittedName>
        <fullName evidence="1">Uncharacterized protein</fullName>
    </submittedName>
</protein>
<dbReference type="KEGG" id="rei:IE4771_PB00031"/>
<evidence type="ECO:0000313" key="1">
    <source>
        <dbReference type="EMBL" id="AIC29766.1"/>
    </source>
</evidence>
<reference evidence="1 2" key="1">
    <citation type="submission" date="2013-12" db="EMBL/GenBank/DDBJ databases">
        <title>Complete genome sequence of Rhizobium etli bv. mimosae IE4771.</title>
        <authorList>
            <person name="Bustos P."/>
            <person name="Santamaria R.I."/>
            <person name="Lozano L."/>
            <person name="Ormeno-Orrillo E."/>
            <person name="Rogel M.A."/>
            <person name="Romero D."/>
            <person name="Cevallos M.A."/>
            <person name="Martinez-Romero E."/>
            <person name="Gonzalez V."/>
        </authorList>
    </citation>
    <scope>NUCLEOTIDE SEQUENCE [LARGE SCALE GENOMIC DNA]</scope>
    <source>
        <strain evidence="1 2">IE4771</strain>
        <plasmid evidence="2">Plasmid pRetIE4771b</plasmid>
    </source>
</reference>
<dbReference type="EMBL" id="CP006988">
    <property type="protein sequence ID" value="AIC29766.1"/>
    <property type="molecule type" value="Genomic_DNA"/>
</dbReference>
<dbReference type="HOGENOM" id="CLU_2143804_0_0_5"/>
<organism evidence="1 2">
    <name type="scientific">Rhizobium etli bv. mimosae str. IE4771</name>
    <dbReference type="NCBI Taxonomy" id="1432050"/>
    <lineage>
        <taxon>Bacteria</taxon>
        <taxon>Pseudomonadati</taxon>
        <taxon>Pseudomonadota</taxon>
        <taxon>Alphaproteobacteria</taxon>
        <taxon>Hyphomicrobiales</taxon>
        <taxon>Rhizobiaceae</taxon>
        <taxon>Rhizobium/Agrobacterium group</taxon>
        <taxon>Rhizobium</taxon>
    </lineage>
</organism>
<name>A0A060IDH5_RHIET</name>
<sequence length="112" mass="12489">MQNTVDHPAAGETLRSLTRTQEEALRAVAFFWRKRKVGRGWLLGDKGLSKKLVERLEKMELVEESFIRGEPVLQLTIVGQAIKAQLLQKAIGAASLPDKRQILHFSPAAEIG</sequence>